<sequence length="115" mass="13248">MSKSLIETLDHPVNIHDICKLVEAHGQPYTCMKSVLEKYFNHSYSCRVNHHKNELVLRLRKQLSVASDPNFGSCEALHLTNTAVSYFTRPAEEMNDKQQRALRNFYRLADEGALL</sequence>
<evidence type="ECO:0000313" key="2">
    <source>
        <dbReference type="Proteomes" id="UP000799755"/>
    </source>
</evidence>
<keyword evidence="2" id="KW-1185">Reference proteome</keyword>
<protein>
    <submittedName>
        <fullName evidence="1">Uncharacterized protein</fullName>
    </submittedName>
</protein>
<dbReference type="EMBL" id="MU003495">
    <property type="protein sequence ID" value="KAF2476064.1"/>
    <property type="molecule type" value="Genomic_DNA"/>
</dbReference>
<reference evidence="1" key="1">
    <citation type="journal article" date="2020" name="Stud. Mycol.">
        <title>101 Dothideomycetes genomes: a test case for predicting lifestyles and emergence of pathogens.</title>
        <authorList>
            <person name="Haridas S."/>
            <person name="Albert R."/>
            <person name="Binder M."/>
            <person name="Bloem J."/>
            <person name="Labutti K."/>
            <person name="Salamov A."/>
            <person name="Andreopoulos B."/>
            <person name="Baker S."/>
            <person name="Barry K."/>
            <person name="Bills G."/>
            <person name="Bluhm B."/>
            <person name="Cannon C."/>
            <person name="Castanera R."/>
            <person name="Culley D."/>
            <person name="Daum C."/>
            <person name="Ezra D."/>
            <person name="Gonzalez J."/>
            <person name="Henrissat B."/>
            <person name="Kuo A."/>
            <person name="Liang C."/>
            <person name="Lipzen A."/>
            <person name="Lutzoni F."/>
            <person name="Magnuson J."/>
            <person name="Mondo S."/>
            <person name="Nolan M."/>
            <person name="Ohm R."/>
            <person name="Pangilinan J."/>
            <person name="Park H.-J."/>
            <person name="Ramirez L."/>
            <person name="Alfaro M."/>
            <person name="Sun H."/>
            <person name="Tritt A."/>
            <person name="Yoshinaga Y."/>
            <person name="Zwiers L.-H."/>
            <person name="Turgeon B."/>
            <person name="Goodwin S."/>
            <person name="Spatafora J."/>
            <person name="Crous P."/>
            <person name="Grigoriev I."/>
        </authorList>
    </citation>
    <scope>NUCLEOTIDE SEQUENCE</scope>
    <source>
        <strain evidence="1">ATCC 200398</strain>
    </source>
</reference>
<comment type="caution">
    <text evidence="1">The sequence shown here is derived from an EMBL/GenBank/DDBJ whole genome shotgun (WGS) entry which is preliminary data.</text>
</comment>
<evidence type="ECO:0000313" key="1">
    <source>
        <dbReference type="EMBL" id="KAF2476064.1"/>
    </source>
</evidence>
<accession>A0ACB6R9Y7</accession>
<organism evidence="1 2">
    <name type="scientific">Lindgomyces ingoldianus</name>
    <dbReference type="NCBI Taxonomy" id="673940"/>
    <lineage>
        <taxon>Eukaryota</taxon>
        <taxon>Fungi</taxon>
        <taxon>Dikarya</taxon>
        <taxon>Ascomycota</taxon>
        <taxon>Pezizomycotina</taxon>
        <taxon>Dothideomycetes</taxon>
        <taxon>Pleosporomycetidae</taxon>
        <taxon>Pleosporales</taxon>
        <taxon>Lindgomycetaceae</taxon>
        <taxon>Lindgomyces</taxon>
    </lineage>
</organism>
<name>A0ACB6R9Y7_9PLEO</name>
<gene>
    <name evidence="1" type="ORF">BDR25DRAFT_90236</name>
</gene>
<proteinExistence type="predicted"/>
<dbReference type="Proteomes" id="UP000799755">
    <property type="component" value="Unassembled WGS sequence"/>
</dbReference>